<gene>
    <name evidence="2" type="ORF">SAMN04488102_1037</name>
</gene>
<comment type="similarity">
    <text evidence="1">Belongs to the glycosyl hydrolase 13 family. Sucrose phosphorylase subfamily.</text>
</comment>
<dbReference type="PANTHER" id="PTHR38784">
    <property type="entry name" value="SUCROSE PHOSPHORYLASE"/>
    <property type="match status" value="1"/>
</dbReference>
<dbReference type="STRING" id="753702.SAMN04488102_1037"/>
<dbReference type="InterPro" id="IPR017853">
    <property type="entry name" value="GH"/>
</dbReference>
<dbReference type="EMBL" id="FOLT01000003">
    <property type="protein sequence ID" value="SFC09230.1"/>
    <property type="molecule type" value="Genomic_DNA"/>
</dbReference>
<dbReference type="PANTHER" id="PTHR38784:SF1">
    <property type="entry name" value="SUCROSE PHOSPHORYLASE"/>
    <property type="match status" value="1"/>
</dbReference>
<dbReference type="Gene3D" id="3.20.20.80">
    <property type="entry name" value="Glycosidases"/>
    <property type="match status" value="1"/>
</dbReference>
<keyword evidence="3" id="KW-1185">Reference proteome</keyword>
<evidence type="ECO:0000313" key="2">
    <source>
        <dbReference type="EMBL" id="SFC09230.1"/>
    </source>
</evidence>
<dbReference type="SUPFAM" id="SSF51445">
    <property type="entry name" value="(Trans)glycosidases"/>
    <property type="match status" value="1"/>
</dbReference>
<dbReference type="AlphaFoldDB" id="A0A1I1GJ96"/>
<protein>
    <submittedName>
        <fullName evidence="2">Sucrose phosphorylase</fullName>
    </submittedName>
</protein>
<sequence length="140" mass="15757">MGDNDLSYLLARAIQVFAPGIPQIYYVGLLAGKNDIKLLEETKEGRNINRHYYSVEEIKEDVSKPVVANLLKILEFRNTSQAFDLEGTIMIDTPSESQIIIERTDKEGASTAILKADLETKAFTIHKNGLKIFEQLAETR</sequence>
<dbReference type="Proteomes" id="UP000199612">
    <property type="component" value="Unassembled WGS sequence"/>
</dbReference>
<accession>A0A1I1GJ96</accession>
<proteinExistence type="inferred from homology"/>
<organism evidence="2 3">
    <name type="scientific">Alkalibacterium subtropicum</name>
    <dbReference type="NCBI Taxonomy" id="753702"/>
    <lineage>
        <taxon>Bacteria</taxon>
        <taxon>Bacillati</taxon>
        <taxon>Bacillota</taxon>
        <taxon>Bacilli</taxon>
        <taxon>Lactobacillales</taxon>
        <taxon>Carnobacteriaceae</taxon>
        <taxon>Alkalibacterium</taxon>
    </lineage>
</organism>
<evidence type="ECO:0000313" key="3">
    <source>
        <dbReference type="Proteomes" id="UP000199612"/>
    </source>
</evidence>
<evidence type="ECO:0000256" key="1">
    <source>
        <dbReference type="ARBA" id="ARBA00008452"/>
    </source>
</evidence>
<name>A0A1I1GJ96_9LACT</name>
<reference evidence="3" key="1">
    <citation type="submission" date="2016-10" db="EMBL/GenBank/DDBJ databases">
        <authorList>
            <person name="Varghese N."/>
            <person name="Submissions S."/>
        </authorList>
    </citation>
    <scope>NUCLEOTIDE SEQUENCE [LARGE SCALE GENOMIC DNA]</scope>
    <source>
        <strain evidence="3">DSM 23664</strain>
    </source>
</reference>